<comment type="caution">
    <text evidence="1">The sequence shown here is derived from an EMBL/GenBank/DDBJ whole genome shotgun (WGS) entry which is preliminary data.</text>
</comment>
<dbReference type="Proteomes" id="UP000253562">
    <property type="component" value="Unassembled WGS sequence"/>
</dbReference>
<dbReference type="AlphaFoldDB" id="A0A368KT96"/>
<evidence type="ECO:0000313" key="2">
    <source>
        <dbReference type="Proteomes" id="UP000253562"/>
    </source>
</evidence>
<evidence type="ECO:0000313" key="1">
    <source>
        <dbReference type="EMBL" id="RCS52773.1"/>
    </source>
</evidence>
<gene>
    <name evidence="1" type="ORF">DTL42_08025</name>
</gene>
<protein>
    <submittedName>
        <fullName evidence="1">DUF2550 family protein</fullName>
    </submittedName>
</protein>
<proteinExistence type="predicted"/>
<sequence length="88" mass="9961">MEPAATWWFTRLGQRSVGPISSSNSIARSTNISPPGISRYSEMNFRWWRLFSPTFQPIKNTLRQKECGLAKVSSVTTRLEPIGLPCTM</sequence>
<reference evidence="1 2" key="1">
    <citation type="submission" date="2018-07" db="EMBL/GenBank/DDBJ databases">
        <title>Comparative genomes isolates from brazilian mangrove.</title>
        <authorList>
            <person name="De Araujo J.E."/>
            <person name="Taketani R.G."/>
            <person name="Silva M.C.P."/>
            <person name="Lourenco M.V."/>
            <person name="Oliveira V.M."/>
            <person name="Andreote F.D."/>
        </authorList>
    </citation>
    <scope>NUCLEOTIDE SEQUENCE [LARGE SCALE GENOMIC DNA]</scope>
    <source>
        <strain evidence="1 2">HEX PRIS-MGV</strain>
    </source>
</reference>
<accession>A0A368KT96</accession>
<organism evidence="1 2">
    <name type="scientific">Bremerella cremea</name>
    <dbReference type="NCBI Taxonomy" id="1031537"/>
    <lineage>
        <taxon>Bacteria</taxon>
        <taxon>Pseudomonadati</taxon>
        <taxon>Planctomycetota</taxon>
        <taxon>Planctomycetia</taxon>
        <taxon>Pirellulales</taxon>
        <taxon>Pirellulaceae</taxon>
        <taxon>Bremerella</taxon>
    </lineage>
</organism>
<dbReference type="EMBL" id="QPEX01000011">
    <property type="protein sequence ID" value="RCS52773.1"/>
    <property type="molecule type" value="Genomic_DNA"/>
</dbReference>
<name>A0A368KT96_9BACT</name>